<dbReference type="AlphaFoldDB" id="A0A239CGV5"/>
<dbReference type="Gene3D" id="3.30.750.24">
    <property type="entry name" value="STAS domain"/>
    <property type="match status" value="1"/>
</dbReference>
<proteinExistence type="predicted"/>
<feature type="compositionally biased region" description="Low complexity" evidence="1">
    <location>
        <begin position="28"/>
        <end position="47"/>
    </location>
</feature>
<feature type="region of interest" description="Disordered" evidence="1">
    <location>
        <begin position="77"/>
        <end position="107"/>
    </location>
</feature>
<dbReference type="OrthoDB" id="5298269at2"/>
<dbReference type="Proteomes" id="UP000198284">
    <property type="component" value="Unassembled WGS sequence"/>
</dbReference>
<evidence type="ECO:0000256" key="1">
    <source>
        <dbReference type="SAM" id="MobiDB-lite"/>
    </source>
</evidence>
<dbReference type="InterPro" id="IPR036513">
    <property type="entry name" value="STAS_dom_sf"/>
</dbReference>
<dbReference type="SUPFAM" id="SSF52091">
    <property type="entry name" value="SpoIIaa-like"/>
    <property type="match status" value="1"/>
</dbReference>
<accession>A0A239CGV5</accession>
<feature type="compositionally biased region" description="Low complexity" evidence="1">
    <location>
        <begin position="78"/>
        <end position="98"/>
    </location>
</feature>
<gene>
    <name evidence="2" type="ORF">SAMN06265795_101418</name>
</gene>
<feature type="compositionally biased region" description="Basic and acidic residues" evidence="1">
    <location>
        <begin position="13"/>
        <end position="25"/>
    </location>
</feature>
<dbReference type="RefSeq" id="WP_089397622.1">
    <property type="nucleotide sequence ID" value="NZ_FZOT01000001.1"/>
</dbReference>
<organism evidence="2 3">
    <name type="scientific">Noviherbaspirillum humi</name>
    <dbReference type="NCBI Taxonomy" id="1688639"/>
    <lineage>
        <taxon>Bacteria</taxon>
        <taxon>Pseudomonadati</taxon>
        <taxon>Pseudomonadota</taxon>
        <taxon>Betaproteobacteria</taxon>
        <taxon>Burkholderiales</taxon>
        <taxon>Oxalobacteraceae</taxon>
        <taxon>Noviherbaspirillum</taxon>
    </lineage>
</organism>
<evidence type="ECO:0008006" key="4">
    <source>
        <dbReference type="Google" id="ProtNLM"/>
    </source>
</evidence>
<keyword evidence="3" id="KW-1185">Reference proteome</keyword>
<dbReference type="EMBL" id="FZOT01000001">
    <property type="protein sequence ID" value="SNS18573.1"/>
    <property type="molecule type" value="Genomic_DNA"/>
</dbReference>
<evidence type="ECO:0000313" key="2">
    <source>
        <dbReference type="EMBL" id="SNS18573.1"/>
    </source>
</evidence>
<sequence length="455" mass="48467">MSIFSFFGKKPRRTDSDDDTGRAERTVPAPTADASASRDAAGSASPRNAQAARNTARKIDAIESEMTSVLSGMRHKLPASAPASAPAKNAAPAQPANLSPGLSRLGTTTGMLLDGTTTLMTDFPVPEADPEAALAEAAILYASGQPQAAELLLLEATRDTHAESTLTPAWWMLFDLYQLTGRQSDFETLGLAYASRFETSPPGWQAATDEAPQAAQSTAATLPFSGRLDAGCIKTIERLKALSASTPSLRLDFMRVSGADADGCALLLAALRQLHKRGMEPYLIGASRLVQVLRDAIAAAGPREMEPGWLLLLEVLRLLNQEQAFEETSMDYCLAFEVSPPPFVAPAVQPIASLIDLPDPESEADRFRMPAVIEGRTEDLVRALLAHAGSAPVSTIDCSRLARVEFNASAQLALGLAPHCAGGKVIELREVNHLVARLFATTGLADIVRVVPRKY</sequence>
<name>A0A239CGV5_9BURK</name>
<protein>
    <recommendedName>
        <fullName evidence="4">STAS domain-containing protein</fullName>
    </recommendedName>
</protein>
<evidence type="ECO:0000313" key="3">
    <source>
        <dbReference type="Proteomes" id="UP000198284"/>
    </source>
</evidence>
<feature type="region of interest" description="Disordered" evidence="1">
    <location>
        <begin position="1"/>
        <end position="55"/>
    </location>
</feature>
<reference evidence="2 3" key="1">
    <citation type="submission" date="2017-06" db="EMBL/GenBank/DDBJ databases">
        <authorList>
            <person name="Kim H.J."/>
            <person name="Triplett B.A."/>
        </authorList>
    </citation>
    <scope>NUCLEOTIDE SEQUENCE [LARGE SCALE GENOMIC DNA]</scope>
    <source>
        <strain evidence="2 3">U15</strain>
    </source>
</reference>